<reference evidence="12 13" key="1">
    <citation type="journal article" date="2014" name="Genome Announc.">
        <title>Genome Sequence of Afipia felis Strain 76713, Isolated in Hospital Water Using an Amoeba Co-Culture Procedure.</title>
        <authorList>
            <person name="Benamar S."/>
            <person name="La Scola B."/>
            <person name="Croce O."/>
        </authorList>
    </citation>
    <scope>NUCLEOTIDE SEQUENCE [LARGE SCALE GENOMIC DNA]</scope>
    <source>
        <strain evidence="12 13">76713</strain>
    </source>
</reference>
<keyword evidence="13" id="KW-1185">Reference proteome</keyword>
<name>A0A090MUB3_AFIFE</name>
<dbReference type="SUPFAM" id="SSF47729">
    <property type="entry name" value="IHF-like DNA-binding proteins"/>
    <property type="match status" value="1"/>
</dbReference>
<dbReference type="Gene3D" id="4.10.520.10">
    <property type="entry name" value="IHF-like DNA-binding proteins"/>
    <property type="match status" value="1"/>
</dbReference>
<proteinExistence type="inferred from homology"/>
<dbReference type="InterPro" id="IPR000119">
    <property type="entry name" value="Hist_DNA-bd"/>
</dbReference>
<evidence type="ECO:0000256" key="2">
    <source>
        <dbReference type="ARBA" id="ARBA00010529"/>
    </source>
</evidence>
<keyword evidence="6" id="KW-0426">Late protein</keyword>
<organism evidence="12 13">
    <name type="scientific">Afipia felis</name>
    <name type="common">Cat scratch disease bacillus</name>
    <dbReference type="NCBI Taxonomy" id="1035"/>
    <lineage>
        <taxon>Bacteria</taxon>
        <taxon>Pseudomonadati</taxon>
        <taxon>Pseudomonadota</taxon>
        <taxon>Alphaproteobacteria</taxon>
        <taxon>Hyphomicrobiales</taxon>
        <taxon>Nitrobacteraceae</taxon>
        <taxon>Afipia</taxon>
    </lineage>
</organism>
<dbReference type="GO" id="GO:0003677">
    <property type="term" value="F:DNA binding"/>
    <property type="evidence" value="ECO:0007669"/>
    <property type="project" value="UniProtKB-KW"/>
</dbReference>
<comment type="subunit">
    <text evidence="3">Homodimer.</text>
</comment>
<dbReference type="PANTHER" id="PTHR33175:SF13">
    <property type="entry name" value="HISTONE-LIKE PROTEIN"/>
    <property type="match status" value="1"/>
</dbReference>
<accession>A0A090MUB3</accession>
<evidence type="ECO:0000313" key="13">
    <source>
        <dbReference type="Proteomes" id="UP000035762"/>
    </source>
</evidence>
<dbReference type="Proteomes" id="UP000035762">
    <property type="component" value="Unassembled WGS sequence"/>
</dbReference>
<comment type="similarity">
    <text evidence="2 11">Belongs to the bacterial histone-like protein family.</text>
</comment>
<evidence type="ECO:0000256" key="6">
    <source>
        <dbReference type="ARBA" id="ARBA00022921"/>
    </source>
</evidence>
<dbReference type="OrthoDB" id="331625at2"/>
<evidence type="ECO:0000256" key="1">
    <source>
        <dbReference type="ARBA" id="ARBA00004328"/>
    </source>
</evidence>
<dbReference type="GO" id="GO:0005829">
    <property type="term" value="C:cytosol"/>
    <property type="evidence" value="ECO:0007669"/>
    <property type="project" value="TreeGrafter"/>
</dbReference>
<evidence type="ECO:0000256" key="10">
    <source>
        <dbReference type="ARBA" id="ARBA00046140"/>
    </source>
</evidence>
<comment type="caution">
    <text evidence="12">The sequence shown here is derived from an EMBL/GenBank/DDBJ whole genome shotgun (WGS) entry which is preliminary data.</text>
</comment>
<dbReference type="PANTHER" id="PTHR33175">
    <property type="entry name" value="DNA-BINDING PROTEIN HU"/>
    <property type="match status" value="1"/>
</dbReference>
<evidence type="ECO:0000256" key="7">
    <source>
        <dbReference type="ARBA" id="ARBA00023125"/>
    </source>
</evidence>
<evidence type="ECO:0000256" key="11">
    <source>
        <dbReference type="RuleBase" id="RU003939"/>
    </source>
</evidence>
<evidence type="ECO:0000313" key="12">
    <source>
        <dbReference type="EMBL" id="CEG09862.1"/>
    </source>
</evidence>
<dbReference type="GO" id="GO:0006260">
    <property type="term" value="P:DNA replication"/>
    <property type="evidence" value="ECO:0007669"/>
    <property type="project" value="UniProtKB-KW"/>
</dbReference>
<comment type="function">
    <text evidence="10">DNA-binding protein that plays a critical role in nucleoid compaction, genome replication and DNA replication and transcription. Binds to both ssDNA and dsDNA with a binding site covering about 15 nucleotides. Displays DNA-supercoiling activity only when associated with the viral DNA topoisomerase 2.</text>
</comment>
<dbReference type="AlphaFoldDB" id="A0A090MUB3"/>
<dbReference type="SMART" id="SM00411">
    <property type="entry name" value="BHL"/>
    <property type="match status" value="1"/>
</dbReference>
<keyword evidence="7" id="KW-0238">DNA-binding</keyword>
<evidence type="ECO:0000256" key="5">
    <source>
        <dbReference type="ARBA" id="ARBA00022705"/>
    </source>
</evidence>
<dbReference type="RefSeq" id="WP_048757644.1">
    <property type="nucleotide sequence ID" value="NZ_CCAZ020000002.1"/>
</dbReference>
<dbReference type="CDD" id="cd13834">
    <property type="entry name" value="HU_like"/>
    <property type="match status" value="1"/>
</dbReference>
<dbReference type="GO" id="GO:0030527">
    <property type="term" value="F:structural constituent of chromatin"/>
    <property type="evidence" value="ECO:0007669"/>
    <property type="project" value="InterPro"/>
</dbReference>
<protein>
    <recommendedName>
        <fullName evidence="4">Viral histone-like protein</fullName>
    </recommendedName>
    <alternativeName>
        <fullName evidence="9">DNA-binding protein pA104R</fullName>
    </alternativeName>
    <alternativeName>
        <fullName evidence="8">pA104R</fullName>
    </alternativeName>
</protein>
<dbReference type="EMBL" id="CCAZ020000002">
    <property type="protein sequence ID" value="CEG09862.1"/>
    <property type="molecule type" value="Genomic_DNA"/>
</dbReference>
<sequence length="99" mass="10861">MATQMTKSQLIEKIAEANELSKRDVKGVLESLTTIGYKELKKNGTFLVPGFAKFVVIKKPATKARKGTNPFTGEPMTFKAKPARKIVRARPVKAAKDAV</sequence>
<evidence type="ECO:0000256" key="4">
    <source>
        <dbReference type="ARBA" id="ARBA00016145"/>
    </source>
</evidence>
<evidence type="ECO:0000256" key="8">
    <source>
        <dbReference type="ARBA" id="ARBA00033120"/>
    </source>
</evidence>
<dbReference type="FunFam" id="4.10.520.10:FF:000009">
    <property type="entry name" value="Nucleoid DNA-binding protein"/>
    <property type="match status" value="1"/>
</dbReference>
<dbReference type="STRING" id="1035.BN961_03294"/>
<evidence type="ECO:0000256" key="9">
    <source>
        <dbReference type="ARBA" id="ARBA00033227"/>
    </source>
</evidence>
<evidence type="ECO:0000256" key="3">
    <source>
        <dbReference type="ARBA" id="ARBA00011738"/>
    </source>
</evidence>
<dbReference type="Pfam" id="PF00216">
    <property type="entry name" value="Bac_DNA_binding"/>
    <property type="match status" value="1"/>
</dbReference>
<comment type="subcellular location">
    <subcellularLocation>
        <location evidence="1">Virion</location>
    </subcellularLocation>
</comment>
<dbReference type="InterPro" id="IPR010992">
    <property type="entry name" value="IHF-like_DNA-bd_dom_sf"/>
</dbReference>
<gene>
    <name evidence="12" type="primary">hupA_2</name>
    <name evidence="12" type="ORF">BN961_03294</name>
</gene>
<keyword evidence="5" id="KW-0235">DNA replication</keyword>